<keyword evidence="2" id="KW-0285">Flavoprotein</keyword>
<feature type="binding site" evidence="2">
    <location>
        <position position="338"/>
    </location>
    <ligand>
        <name>FAD</name>
        <dbReference type="ChEBI" id="CHEBI:57692"/>
    </ligand>
</feature>
<dbReference type="AlphaFoldDB" id="A0A1H8AWD4"/>
<dbReference type="Proteomes" id="UP000199206">
    <property type="component" value="Unassembled WGS sequence"/>
</dbReference>
<evidence type="ECO:0000256" key="2">
    <source>
        <dbReference type="PIRSR" id="PIRSR011396-2"/>
    </source>
</evidence>
<dbReference type="InterPro" id="IPR006905">
    <property type="entry name" value="Flavin_halogenase"/>
</dbReference>
<dbReference type="SUPFAM" id="SSF51905">
    <property type="entry name" value="FAD/NAD(P)-binding domain"/>
    <property type="match status" value="1"/>
</dbReference>
<protein>
    <submittedName>
        <fullName evidence="3">Tryptophan halogenase</fullName>
    </submittedName>
</protein>
<dbReference type="RefSeq" id="WP_093664444.1">
    <property type="nucleotide sequence ID" value="NZ_FOCF01000002.1"/>
</dbReference>
<dbReference type="GO" id="GO:0000166">
    <property type="term" value="F:nucleotide binding"/>
    <property type="evidence" value="ECO:0007669"/>
    <property type="project" value="UniProtKB-KW"/>
</dbReference>
<dbReference type="Pfam" id="PF04820">
    <property type="entry name" value="Trp_halogenase"/>
    <property type="match status" value="1"/>
</dbReference>
<organism evidence="3 4">
    <name type="scientific">Sphingomonas gellani</name>
    <dbReference type="NCBI Taxonomy" id="1166340"/>
    <lineage>
        <taxon>Bacteria</taxon>
        <taxon>Pseudomonadati</taxon>
        <taxon>Pseudomonadota</taxon>
        <taxon>Alphaproteobacteria</taxon>
        <taxon>Sphingomonadales</taxon>
        <taxon>Sphingomonadaceae</taxon>
        <taxon>Sphingomonas</taxon>
    </lineage>
</organism>
<dbReference type="EMBL" id="FOCF01000002">
    <property type="protein sequence ID" value="SEM74995.1"/>
    <property type="molecule type" value="Genomic_DNA"/>
</dbReference>
<accession>A0A1H8AWD4</accession>
<gene>
    <name evidence="3" type="ORF">SAMN05192583_1093</name>
</gene>
<dbReference type="InterPro" id="IPR036188">
    <property type="entry name" value="FAD/NAD-bd_sf"/>
</dbReference>
<dbReference type="STRING" id="1166340.SAMN05192583_1093"/>
<keyword evidence="2" id="KW-0547">Nucleotide-binding</keyword>
<dbReference type="PANTHER" id="PTHR43747:SF4">
    <property type="entry name" value="FLAVIN-DEPENDENT TRYPTOPHAN HALOGENASE"/>
    <property type="match status" value="1"/>
</dbReference>
<name>A0A1H8AWD4_9SPHN</name>
<evidence type="ECO:0000313" key="4">
    <source>
        <dbReference type="Proteomes" id="UP000199206"/>
    </source>
</evidence>
<feature type="binding site" evidence="2">
    <location>
        <position position="334"/>
    </location>
    <ligand>
        <name>L-tryptophan</name>
        <dbReference type="ChEBI" id="CHEBI:57912"/>
    </ligand>
</feature>
<dbReference type="InterPro" id="IPR033856">
    <property type="entry name" value="Trp_halogen"/>
</dbReference>
<feature type="binding site" evidence="2">
    <location>
        <position position="177"/>
    </location>
    <ligand>
        <name>FAD</name>
        <dbReference type="ChEBI" id="CHEBI:57692"/>
    </ligand>
</feature>
<reference evidence="4" key="1">
    <citation type="submission" date="2016-10" db="EMBL/GenBank/DDBJ databases">
        <authorList>
            <person name="Varghese N."/>
            <person name="Submissions S."/>
        </authorList>
    </citation>
    <scope>NUCLEOTIDE SEQUENCE [LARGE SCALE GENOMIC DNA]</scope>
    <source>
        <strain evidence="4">S6-262</strain>
    </source>
</reference>
<dbReference type="GO" id="GO:0004497">
    <property type="term" value="F:monooxygenase activity"/>
    <property type="evidence" value="ECO:0007669"/>
    <property type="project" value="InterPro"/>
</dbReference>
<proteinExistence type="predicted"/>
<feature type="binding site" evidence="2">
    <location>
        <position position="75"/>
    </location>
    <ligand>
        <name>7-chloro-L-tryptophan</name>
        <dbReference type="ChEBI" id="CHEBI:58713"/>
    </ligand>
</feature>
<evidence type="ECO:0000313" key="3">
    <source>
        <dbReference type="EMBL" id="SEM74995.1"/>
    </source>
</evidence>
<feature type="binding site" evidence="2">
    <location>
        <begin position="10"/>
        <end position="13"/>
    </location>
    <ligand>
        <name>FAD</name>
        <dbReference type="ChEBI" id="CHEBI:57692"/>
    </ligand>
</feature>
<dbReference type="PANTHER" id="PTHR43747">
    <property type="entry name" value="FAD-BINDING PROTEIN"/>
    <property type="match status" value="1"/>
</dbReference>
<dbReference type="OrthoDB" id="7387345at2"/>
<dbReference type="InterPro" id="IPR050816">
    <property type="entry name" value="Flavin-dep_Halogenase_NPB"/>
</dbReference>
<dbReference type="PIRSF" id="PIRSF011396">
    <property type="entry name" value="Trp_halogenase"/>
    <property type="match status" value="1"/>
</dbReference>
<keyword evidence="2" id="KW-0274">FAD</keyword>
<evidence type="ECO:0000256" key="1">
    <source>
        <dbReference type="PIRSR" id="PIRSR011396-1"/>
    </source>
</evidence>
<feature type="binding site" evidence="2">
    <location>
        <position position="325"/>
    </location>
    <ligand>
        <name>FAD</name>
        <dbReference type="ChEBI" id="CHEBI:57692"/>
    </ligand>
</feature>
<sequence length="492" mass="53845">MIEQTVIVGGGTAGWMAAAAIARGLGRHQRVTLIESDRIGTVGVGEATVPSIRDFNRYLGLDEDQFVSATGGTFKLGIEFQGWNGPGSRYFHPFGFLGPDTSGVDFHHLWLRHVADGGSRDLVAISPEASAARDNRFGRTTPHGALQYAFHIDAARYAALLREQAEANGVVRIEGEVIGVERDPATGDVAAVVLADSRRISADLFVDCSGFRAVLVGEALGSGYVDWSRWLPCDRAVAVPSTRLDTMPPFTRAEVRETGWQWRIPLQHRTGNGYVFASGFEREDDAVRALSARLDTDAIAEPRLLRFTAGHRRAPWSHNCVSLGLAAGFLEPLESTSIHLIQTAIIRLLALFPHRSIDTRLVERFNRDTIAEYEAVRDFVIAHYRTSDGMDTAFWAAVRDQSPPDSLLARLEAFTATGTILYERGDLFGPTNWLAVLTGQGLWPLDHHPIAAAMPQDAVALRLKQLRDRAAAMAASLPSHASFLMDRGVRSL</sequence>
<dbReference type="Gene3D" id="3.50.50.60">
    <property type="entry name" value="FAD/NAD(P)-binding domain"/>
    <property type="match status" value="1"/>
</dbReference>
<keyword evidence="4" id="KW-1185">Reference proteome</keyword>
<feature type="active site" evidence="1">
    <location>
        <position position="75"/>
    </location>
</feature>